<proteinExistence type="predicted"/>
<dbReference type="Proteomes" id="UP001139035">
    <property type="component" value="Unassembled WGS sequence"/>
</dbReference>
<organism evidence="1 2">
    <name type="scientific">Jiella avicenniae</name>
    <dbReference type="NCBI Taxonomy" id="2907202"/>
    <lineage>
        <taxon>Bacteria</taxon>
        <taxon>Pseudomonadati</taxon>
        <taxon>Pseudomonadota</taxon>
        <taxon>Alphaproteobacteria</taxon>
        <taxon>Hyphomicrobiales</taxon>
        <taxon>Aurantimonadaceae</taxon>
        <taxon>Jiella</taxon>
    </lineage>
</organism>
<dbReference type="EMBL" id="JAJUWU010000019">
    <property type="protein sequence ID" value="MCE7029942.1"/>
    <property type="molecule type" value="Genomic_DNA"/>
</dbReference>
<accession>A0A9X1P2M8</accession>
<sequence>MARIESDPCRDLVEEGDRDRALSLAFAPEDCRADLAALYAFNVEVARVRDQISQPLPGEIRLQWWRDVIAGGATEDAAAGGGEAGHPVASRLVDAIARHQLPVAAFDRMLEARIFDLYDDPMPSRENFEAYAGETASTLIMLAATILSPRDADAIADAAGHAGVAQTAAGVLRLLPIHRARRQVFLPADILAAAGCSTEELIAGESEAAARAVAAMVAFGREHVEKARRHFADIPKPVRAAFLPALLATPYLNRIERSGAEVLRHPPDVSAPRKAFHYWRSMRR</sequence>
<comment type="caution">
    <text evidence="1">The sequence shown here is derived from an EMBL/GenBank/DDBJ whole genome shotgun (WGS) entry which is preliminary data.</text>
</comment>
<dbReference type="RefSeq" id="WP_233720933.1">
    <property type="nucleotide sequence ID" value="NZ_JAJUWU010000019.1"/>
</dbReference>
<dbReference type="SUPFAM" id="SSF48576">
    <property type="entry name" value="Terpenoid synthases"/>
    <property type="match status" value="1"/>
</dbReference>
<keyword evidence="2" id="KW-1185">Reference proteome</keyword>
<dbReference type="Gene3D" id="1.10.600.10">
    <property type="entry name" value="Farnesyl Diphosphate Synthase"/>
    <property type="match status" value="1"/>
</dbReference>
<name>A0A9X1P2M8_9HYPH</name>
<evidence type="ECO:0000313" key="2">
    <source>
        <dbReference type="Proteomes" id="UP001139035"/>
    </source>
</evidence>
<gene>
    <name evidence="1" type="ORF">LZD57_18275</name>
</gene>
<dbReference type="Pfam" id="PF00494">
    <property type="entry name" value="SQS_PSY"/>
    <property type="match status" value="1"/>
</dbReference>
<dbReference type="AlphaFoldDB" id="A0A9X1P2M8"/>
<protein>
    <submittedName>
        <fullName evidence="1">Phytoene/squalene synthase family protein</fullName>
    </submittedName>
</protein>
<evidence type="ECO:0000313" key="1">
    <source>
        <dbReference type="EMBL" id="MCE7029942.1"/>
    </source>
</evidence>
<dbReference type="InterPro" id="IPR002060">
    <property type="entry name" value="Squ/phyt_synthse"/>
</dbReference>
<reference evidence="1" key="1">
    <citation type="submission" date="2022-01" db="EMBL/GenBank/DDBJ databases">
        <title>Jiella avicenniae sp. nov., a novel endophytic bacterium isolated from bark of Avicennia marina.</title>
        <authorList>
            <person name="Tuo L."/>
        </authorList>
    </citation>
    <scope>NUCLEOTIDE SEQUENCE</scope>
    <source>
        <strain evidence="1">CBK1P-4</strain>
    </source>
</reference>
<dbReference type="InterPro" id="IPR008949">
    <property type="entry name" value="Isoprenoid_synthase_dom_sf"/>
</dbReference>